<dbReference type="SUPFAM" id="SSF56601">
    <property type="entry name" value="beta-lactamase/transpeptidase-like"/>
    <property type="match status" value="1"/>
</dbReference>
<dbReference type="PATRIC" id="fig|45065.4.peg.1747"/>
<evidence type="ECO:0000256" key="1">
    <source>
        <dbReference type="ARBA" id="ARBA00038473"/>
    </source>
</evidence>
<dbReference type="InterPro" id="IPR012338">
    <property type="entry name" value="Beta-lactam/transpept-like"/>
</dbReference>
<comment type="similarity">
    <text evidence="1">Belongs to the beta-lactamase family.</text>
</comment>
<keyword evidence="3" id="KW-1185">Reference proteome</keyword>
<dbReference type="PANTHER" id="PTHR22935:SF95">
    <property type="entry name" value="BETA-LACTAMASE-LIKE 1-RELATED"/>
    <property type="match status" value="1"/>
</dbReference>
<dbReference type="AlphaFoldDB" id="A0A0W0TSF5"/>
<proteinExistence type="inferred from homology"/>
<dbReference type="Gene3D" id="3.40.710.10">
    <property type="entry name" value="DD-peptidase/beta-lactamase superfamily"/>
    <property type="match status" value="1"/>
</dbReference>
<comment type="caution">
    <text evidence="2">The sequence shown here is derived from an EMBL/GenBank/DDBJ whole genome shotgun (WGS) entry which is preliminary data.</text>
</comment>
<dbReference type="STRING" id="45065.Lgee_1612"/>
<dbReference type="OrthoDB" id="5377431at2"/>
<organism evidence="2 3">
    <name type="scientific">Legionella geestiana</name>
    <dbReference type="NCBI Taxonomy" id="45065"/>
    <lineage>
        <taxon>Bacteria</taxon>
        <taxon>Pseudomonadati</taxon>
        <taxon>Pseudomonadota</taxon>
        <taxon>Gammaproteobacteria</taxon>
        <taxon>Legionellales</taxon>
        <taxon>Legionellaceae</taxon>
        <taxon>Legionella</taxon>
    </lineage>
</organism>
<evidence type="ECO:0000313" key="3">
    <source>
        <dbReference type="Proteomes" id="UP000054785"/>
    </source>
</evidence>
<dbReference type="InterPro" id="IPR051478">
    <property type="entry name" value="Beta-lactamase-like_AB/R"/>
</dbReference>
<dbReference type="Pfam" id="PF00144">
    <property type="entry name" value="Beta-lactamase"/>
    <property type="match status" value="1"/>
</dbReference>
<accession>A0A0W0TSF5</accession>
<name>A0A0W0TSF5_9GAMM</name>
<evidence type="ECO:0000313" key="2">
    <source>
        <dbReference type="EMBL" id="KTC98535.1"/>
    </source>
</evidence>
<dbReference type="RefSeq" id="WP_028385712.1">
    <property type="nucleotide sequence ID" value="NZ_CAAAHN010000006.1"/>
</dbReference>
<sequence length="389" mass="42367">MRLKQLAGILLCMGLSAVSLSATSKDCKVIAGYNSKSLPLEALRDEIQTLVFEASGVPGLMIGIVSEDETAIISCGETAIGNGQRPAADTVWPIGSVSKVFTTQIFADMVNKGEVGINTPVYTLLKTARPEGQPVTLLNLATHSSGFPRQLPTLPANDDYQTNLPYDMSNFMAWFSTFTPATAPGTHYEYSNVAFGLLGQLLGKIDNSSYASVLQKRLITPLELTDTTLAPTKEQQTRLVKSYWLNGDLIKKDWQFDFEQPSGGIYSSMRDLLKFARYSLGKTPESALNTMLTQASYRYQADFDNPLAFGHDAMALGWIVDFPSQNLPLVLTKSGWVNGVNCYVKLLPNANLALVSLSNKPYLNVDTDLRRMAGTLLGARAGETVSNPL</sequence>
<dbReference type="Proteomes" id="UP000054785">
    <property type="component" value="Unassembled WGS sequence"/>
</dbReference>
<gene>
    <name evidence="2" type="ORF">Lgee_1612</name>
</gene>
<reference evidence="2 3" key="1">
    <citation type="submission" date="2015-11" db="EMBL/GenBank/DDBJ databases">
        <title>Genomic analysis of 38 Legionella species identifies large and diverse effector repertoires.</title>
        <authorList>
            <person name="Burstein D."/>
            <person name="Amaro F."/>
            <person name="Zusman T."/>
            <person name="Lifshitz Z."/>
            <person name="Cohen O."/>
            <person name="Gilbert J.A."/>
            <person name="Pupko T."/>
            <person name="Shuman H.A."/>
            <person name="Segal G."/>
        </authorList>
    </citation>
    <scope>NUCLEOTIDE SEQUENCE [LARGE SCALE GENOMIC DNA]</scope>
    <source>
        <strain evidence="2 3">ATCC 49504</strain>
    </source>
</reference>
<protein>
    <submittedName>
        <fullName evidence="2">AMPC cephalosporinase</fullName>
    </submittedName>
</protein>
<dbReference type="PANTHER" id="PTHR22935">
    <property type="entry name" value="PENICILLIN-BINDING PROTEIN"/>
    <property type="match status" value="1"/>
</dbReference>
<dbReference type="InterPro" id="IPR001466">
    <property type="entry name" value="Beta-lactam-related"/>
</dbReference>
<dbReference type="EMBL" id="LNYC01000063">
    <property type="protein sequence ID" value="KTC98535.1"/>
    <property type="molecule type" value="Genomic_DNA"/>
</dbReference>